<dbReference type="Gene3D" id="3.40.50.1820">
    <property type="entry name" value="alpha/beta hydrolase"/>
    <property type="match status" value="1"/>
</dbReference>
<dbReference type="OrthoDB" id="64748at2"/>
<dbReference type="STRING" id="917.SAMN05216326_1385"/>
<dbReference type="Proteomes" id="UP000199459">
    <property type="component" value="Unassembled WGS sequence"/>
</dbReference>
<evidence type="ECO:0000313" key="4">
    <source>
        <dbReference type="Proteomes" id="UP000199459"/>
    </source>
</evidence>
<gene>
    <name evidence="3" type="ORF">SAMN05216325_13029</name>
</gene>
<reference evidence="3 4" key="1">
    <citation type="submission" date="2016-10" db="EMBL/GenBank/DDBJ databases">
        <authorList>
            <person name="de Groot N.N."/>
        </authorList>
    </citation>
    <scope>NUCLEOTIDE SEQUENCE [LARGE SCALE GENOMIC DNA]</scope>
    <source>
        <strain evidence="3 4">Nm22</strain>
    </source>
</reference>
<keyword evidence="1" id="KW-0378">Hydrolase</keyword>
<dbReference type="Pfam" id="PF00561">
    <property type="entry name" value="Abhydrolase_1"/>
    <property type="match status" value="1"/>
</dbReference>
<protein>
    <submittedName>
        <fullName evidence="3">Pimeloyl-ACP methyl ester carboxylesterase</fullName>
    </submittedName>
</protein>
<name>A0A1H8ICD2_9PROT</name>
<proteinExistence type="predicted"/>
<accession>A0A1H8ICD2</accession>
<dbReference type="AlphaFoldDB" id="A0A1H8ICD2"/>
<dbReference type="RefSeq" id="WP_090634503.1">
    <property type="nucleotide sequence ID" value="NZ_FOCP01000030.1"/>
</dbReference>
<dbReference type="InterPro" id="IPR029058">
    <property type="entry name" value="AB_hydrolase_fold"/>
</dbReference>
<dbReference type="PRINTS" id="PR00111">
    <property type="entry name" value="ABHYDROLASE"/>
</dbReference>
<dbReference type="InterPro" id="IPR000639">
    <property type="entry name" value="Epox_hydrolase-like"/>
</dbReference>
<sequence>MNESWQHGYAHVNGIQLHYVTQGKGPLVILLHGFPEFWYSWRHQIPALAQHFRVVAPDLRGYNDSEKPPGVSSYRVDMLTADVMGLIRAFDEEKAIIVGHDWGGGIAWVFAVEYPEATEKLIVLNCPHPTAFQQHLRTNWRQLRRSWYMFFFQLPWLPEFGIRLNLRWFVEKAFRGMAIRKDVFTTDELQQYAEALQKPGALTAAINYYRAAFRERVRHGERAFDQIMCPTLLIWAEEDTALGKELTCNMEPCFAGRFEIRYIPRCSHWVQQEQPELVNQYLFEFLMDGADCNQKNGA</sequence>
<feature type="domain" description="AB hydrolase-1" evidence="2">
    <location>
        <begin position="26"/>
        <end position="242"/>
    </location>
</feature>
<dbReference type="EMBL" id="FOCP01000030">
    <property type="protein sequence ID" value="SEN65428.1"/>
    <property type="molecule type" value="Genomic_DNA"/>
</dbReference>
<dbReference type="GO" id="GO:0016787">
    <property type="term" value="F:hydrolase activity"/>
    <property type="evidence" value="ECO:0007669"/>
    <property type="project" value="UniProtKB-KW"/>
</dbReference>
<organism evidence="3 4">
    <name type="scientific">Nitrosomonas marina</name>
    <dbReference type="NCBI Taxonomy" id="917"/>
    <lineage>
        <taxon>Bacteria</taxon>
        <taxon>Pseudomonadati</taxon>
        <taxon>Pseudomonadota</taxon>
        <taxon>Betaproteobacteria</taxon>
        <taxon>Nitrosomonadales</taxon>
        <taxon>Nitrosomonadaceae</taxon>
        <taxon>Nitrosomonas</taxon>
    </lineage>
</organism>
<dbReference type="InterPro" id="IPR000073">
    <property type="entry name" value="AB_hydrolase_1"/>
</dbReference>
<evidence type="ECO:0000259" key="2">
    <source>
        <dbReference type="Pfam" id="PF00561"/>
    </source>
</evidence>
<dbReference type="SUPFAM" id="SSF53474">
    <property type="entry name" value="alpha/beta-Hydrolases"/>
    <property type="match status" value="1"/>
</dbReference>
<evidence type="ECO:0000256" key="1">
    <source>
        <dbReference type="ARBA" id="ARBA00022801"/>
    </source>
</evidence>
<dbReference type="PRINTS" id="PR00412">
    <property type="entry name" value="EPOXHYDRLASE"/>
</dbReference>
<evidence type="ECO:0000313" key="3">
    <source>
        <dbReference type="EMBL" id="SEN65428.1"/>
    </source>
</evidence>
<dbReference type="PANTHER" id="PTHR43329">
    <property type="entry name" value="EPOXIDE HYDROLASE"/>
    <property type="match status" value="1"/>
</dbReference>